<proteinExistence type="inferred from homology"/>
<evidence type="ECO:0000256" key="6">
    <source>
        <dbReference type="SAM" id="MobiDB-lite"/>
    </source>
</evidence>
<dbReference type="AlphaFoldDB" id="A0A4R8R2L3"/>
<keyword evidence="4 7" id="KW-0472">Membrane</keyword>
<feature type="transmembrane region" description="Helical" evidence="7">
    <location>
        <begin position="102"/>
        <end position="121"/>
    </location>
</feature>
<dbReference type="Pfam" id="PF20684">
    <property type="entry name" value="Fung_rhodopsin"/>
    <property type="match status" value="1"/>
</dbReference>
<feature type="domain" description="Rhodopsin" evidence="8">
    <location>
        <begin position="38"/>
        <end position="290"/>
    </location>
</feature>
<keyword evidence="3 7" id="KW-1133">Transmembrane helix</keyword>
<dbReference type="GO" id="GO:0016020">
    <property type="term" value="C:membrane"/>
    <property type="evidence" value="ECO:0007669"/>
    <property type="project" value="UniProtKB-SubCell"/>
</dbReference>
<accession>A0A4R8R2L3</accession>
<reference evidence="9 10" key="1">
    <citation type="submission" date="2018-12" db="EMBL/GenBank/DDBJ databases">
        <title>Genome sequence and assembly of Colletotrichum trifolii.</title>
        <authorList>
            <person name="Gan P."/>
            <person name="Shirasu K."/>
        </authorList>
    </citation>
    <scope>NUCLEOTIDE SEQUENCE [LARGE SCALE GENOMIC DNA]</scope>
    <source>
        <strain evidence="9 10">543-2</strain>
    </source>
</reference>
<evidence type="ECO:0000313" key="10">
    <source>
        <dbReference type="Proteomes" id="UP000295703"/>
    </source>
</evidence>
<feature type="transmembrane region" description="Helical" evidence="7">
    <location>
        <begin position="266"/>
        <end position="290"/>
    </location>
</feature>
<evidence type="ECO:0000256" key="7">
    <source>
        <dbReference type="SAM" id="Phobius"/>
    </source>
</evidence>
<evidence type="ECO:0000256" key="3">
    <source>
        <dbReference type="ARBA" id="ARBA00022989"/>
    </source>
</evidence>
<evidence type="ECO:0000313" key="9">
    <source>
        <dbReference type="EMBL" id="TDZ48339.1"/>
    </source>
</evidence>
<feature type="transmembrane region" description="Helical" evidence="7">
    <location>
        <begin position="232"/>
        <end position="251"/>
    </location>
</feature>
<feature type="transmembrane region" description="Helical" evidence="7">
    <location>
        <begin position="197"/>
        <end position="220"/>
    </location>
</feature>
<gene>
    <name evidence="9" type="ORF">CTRI78_v008275</name>
</gene>
<feature type="region of interest" description="Disordered" evidence="6">
    <location>
        <begin position="330"/>
        <end position="384"/>
    </location>
</feature>
<feature type="compositionally biased region" description="Basic and acidic residues" evidence="6">
    <location>
        <begin position="365"/>
        <end position="384"/>
    </location>
</feature>
<keyword evidence="2 7" id="KW-0812">Transmembrane</keyword>
<feature type="transmembrane region" description="Helical" evidence="7">
    <location>
        <begin position="53"/>
        <end position="71"/>
    </location>
</feature>
<evidence type="ECO:0000256" key="4">
    <source>
        <dbReference type="ARBA" id="ARBA00023136"/>
    </source>
</evidence>
<protein>
    <submittedName>
        <fullName evidence="9">Satratoxin biosynthesis SC1 cluster protein 4</fullName>
    </submittedName>
</protein>
<evidence type="ECO:0000256" key="2">
    <source>
        <dbReference type="ARBA" id="ARBA00022692"/>
    </source>
</evidence>
<comment type="caution">
    <text evidence="9">The sequence shown here is derived from an EMBL/GenBank/DDBJ whole genome shotgun (WGS) entry which is preliminary data.</text>
</comment>
<sequence length="384" mass="42374">MGWVLNATPEVEAISQWHTIIAICSVLSFLSVAIVGSRLWIRHNARGLAADDCMSALSMFFALIYSGLTIAQTRYGLGLPVALRPKPNLIKYTRINYAGRPFYQIGISFFKIALLVSYLRLLKGTDQKTYRRVVWLTIVLVFLAHLGCTFSLVFACTPVRPPLSTTPRDFVKLTENQVDKSWNPLKSGTCLPPGPSFTAYAVVTIVSDVVVALLPIPVLLKLNIRLEKKVGLIAIFLLGLFTTLCSILRYLEIDRIQYGDGNSTMLVLWGTIEFNVGNIVSSLPFLAPVCMKKAKNYRSKYSGGSSHGRSGIKGAERYKLSDMNHGKSVFASANHSKGDNGSEENILPGNIMKSVTYSVQVDDTADAKTPRRRDSRESDKGSRV</sequence>
<name>A0A4R8R2L3_COLTR</name>
<evidence type="ECO:0000256" key="1">
    <source>
        <dbReference type="ARBA" id="ARBA00004141"/>
    </source>
</evidence>
<feature type="transmembrane region" description="Helical" evidence="7">
    <location>
        <begin position="20"/>
        <end position="41"/>
    </location>
</feature>
<dbReference type="Proteomes" id="UP000295703">
    <property type="component" value="Unassembled WGS sequence"/>
</dbReference>
<comment type="subcellular location">
    <subcellularLocation>
        <location evidence="1">Membrane</location>
        <topology evidence="1">Multi-pass membrane protein</topology>
    </subcellularLocation>
</comment>
<dbReference type="PANTHER" id="PTHR33048">
    <property type="entry name" value="PTH11-LIKE INTEGRAL MEMBRANE PROTEIN (AFU_ORTHOLOGUE AFUA_5G11245)"/>
    <property type="match status" value="1"/>
</dbReference>
<evidence type="ECO:0000259" key="8">
    <source>
        <dbReference type="Pfam" id="PF20684"/>
    </source>
</evidence>
<dbReference type="InterPro" id="IPR052337">
    <property type="entry name" value="SAT4-like"/>
</dbReference>
<keyword evidence="10" id="KW-1185">Reference proteome</keyword>
<organism evidence="9 10">
    <name type="scientific">Colletotrichum trifolii</name>
    <dbReference type="NCBI Taxonomy" id="5466"/>
    <lineage>
        <taxon>Eukaryota</taxon>
        <taxon>Fungi</taxon>
        <taxon>Dikarya</taxon>
        <taxon>Ascomycota</taxon>
        <taxon>Pezizomycotina</taxon>
        <taxon>Sordariomycetes</taxon>
        <taxon>Hypocreomycetidae</taxon>
        <taxon>Glomerellales</taxon>
        <taxon>Glomerellaceae</taxon>
        <taxon>Colletotrichum</taxon>
        <taxon>Colletotrichum orbiculare species complex</taxon>
    </lineage>
</organism>
<evidence type="ECO:0000256" key="5">
    <source>
        <dbReference type="ARBA" id="ARBA00038359"/>
    </source>
</evidence>
<dbReference type="PANTHER" id="PTHR33048:SF146">
    <property type="entry name" value="INTEGRAL MEMBRANE PROTEIN"/>
    <property type="match status" value="1"/>
</dbReference>
<comment type="similarity">
    <text evidence="5">Belongs to the SAT4 family.</text>
</comment>
<dbReference type="InterPro" id="IPR049326">
    <property type="entry name" value="Rhodopsin_dom_fungi"/>
</dbReference>
<dbReference type="EMBL" id="RYZW01000098">
    <property type="protein sequence ID" value="TDZ48339.1"/>
    <property type="molecule type" value="Genomic_DNA"/>
</dbReference>
<feature type="transmembrane region" description="Helical" evidence="7">
    <location>
        <begin position="133"/>
        <end position="155"/>
    </location>
</feature>